<organism evidence="2 3">
    <name type="scientific">Natronomonas salsuginis</name>
    <dbReference type="NCBI Taxonomy" id="2217661"/>
    <lineage>
        <taxon>Archaea</taxon>
        <taxon>Methanobacteriati</taxon>
        <taxon>Methanobacteriota</taxon>
        <taxon>Stenosarchaea group</taxon>
        <taxon>Halobacteria</taxon>
        <taxon>Halobacteriales</taxon>
        <taxon>Natronomonadaceae</taxon>
        <taxon>Natronomonas</taxon>
    </lineage>
</organism>
<accession>A0A4U5JFL1</accession>
<keyword evidence="3" id="KW-1185">Reference proteome</keyword>
<dbReference type="Proteomes" id="UP000308037">
    <property type="component" value="Unassembled WGS sequence"/>
</dbReference>
<comment type="caution">
    <text evidence="2">The sequence shown here is derived from an EMBL/GenBank/DDBJ whole genome shotgun (WGS) entry which is preliminary data.</text>
</comment>
<dbReference type="EMBL" id="QKNX01000001">
    <property type="protein sequence ID" value="TKR27984.1"/>
    <property type="molecule type" value="Genomic_DNA"/>
</dbReference>
<evidence type="ECO:0000313" key="2">
    <source>
        <dbReference type="EMBL" id="TKR27984.1"/>
    </source>
</evidence>
<evidence type="ECO:0000256" key="1">
    <source>
        <dbReference type="SAM" id="Coils"/>
    </source>
</evidence>
<protein>
    <submittedName>
        <fullName evidence="2">Uncharacterized protein</fullName>
    </submittedName>
</protein>
<feature type="coiled-coil region" evidence="1">
    <location>
        <begin position="204"/>
        <end position="308"/>
    </location>
</feature>
<evidence type="ECO:0000313" key="3">
    <source>
        <dbReference type="Proteomes" id="UP000308037"/>
    </source>
</evidence>
<sequence>MTDASHPVTQRVIKGFTKSYLRTIGASIRDEGHRWHIQLPSHVELDFLEEKEFDLLIEVEETEAGEGEWALSPDSRFAQQLLSEVADQFPVGTITVTTEQVEGDYLYPDWILESDAQVESANFVPYYDRTALFVLVEIGVETVSEYQRDLLEAVTVDTNSSEVLPNLTTTVSELMFDLIMDPLEPTSEDGGSEISIESLEKPLKDAQDIALDAVEEVLQQTREEATRAAEREFEEYRQLQEQRLDDVQDEISSLTDRVQDLAREINDVTEQRKRVELLQQRNELQSEQESLESDREQLLEEKQNGYREKRNQIFRRHSLEVSTVPATATIVTYERGELDIHLQQRNHSKSIRVPYAVGEGVTGSVACENCGEQLNGMNPIRLTTESSGCNSCQ</sequence>
<proteinExistence type="predicted"/>
<dbReference type="RefSeq" id="WP_137275284.1">
    <property type="nucleotide sequence ID" value="NZ_QKNX01000001.1"/>
</dbReference>
<keyword evidence="1" id="KW-0175">Coiled coil</keyword>
<reference evidence="2 3" key="1">
    <citation type="submission" date="2019-04" db="EMBL/GenBank/DDBJ databases">
        <title>Natronomonas sp. F20-122 a newhaloarchaeon isolated from a saline saltern of Isla Bacuta, Huelva, Spain.</title>
        <authorList>
            <person name="Duran-Viseras A."/>
            <person name="Sanchez-Porro C."/>
            <person name="Ventosa A."/>
        </authorList>
    </citation>
    <scope>NUCLEOTIDE SEQUENCE [LARGE SCALE GENOMIC DNA]</scope>
    <source>
        <strain evidence="2 3">F20-122</strain>
    </source>
</reference>
<dbReference type="OrthoDB" id="162956at2157"/>
<gene>
    <name evidence="2" type="ORF">DM868_02575</name>
</gene>
<name>A0A4U5JFL1_9EURY</name>
<dbReference type="AlphaFoldDB" id="A0A4U5JFL1"/>